<sequence>TYDMEIVNHDIVIDKPTADPVNLTYSLTAENALIAATAVLGSTALSVGLTARSVTKMKPKAVLRAM</sequence>
<dbReference type="Proteomes" id="UP000183995">
    <property type="component" value="Unassembled WGS sequence"/>
</dbReference>
<feature type="non-terminal residue" evidence="2">
    <location>
        <position position="1"/>
    </location>
</feature>
<feature type="transmembrane region" description="Helical" evidence="1">
    <location>
        <begin position="32"/>
        <end position="51"/>
    </location>
</feature>
<name>A0A1M5W440_9FIRM</name>
<keyword evidence="3" id="KW-1185">Reference proteome</keyword>
<evidence type="ECO:0000256" key="1">
    <source>
        <dbReference type="SAM" id="Phobius"/>
    </source>
</evidence>
<organism evidence="2 3">
    <name type="scientific">Sporobacter termitidis DSM 10068</name>
    <dbReference type="NCBI Taxonomy" id="1123282"/>
    <lineage>
        <taxon>Bacteria</taxon>
        <taxon>Bacillati</taxon>
        <taxon>Bacillota</taxon>
        <taxon>Clostridia</taxon>
        <taxon>Eubacteriales</taxon>
        <taxon>Oscillospiraceae</taxon>
        <taxon>Sporobacter</taxon>
    </lineage>
</organism>
<gene>
    <name evidence="2" type="ORF">SAMN02745823_01051</name>
</gene>
<reference evidence="2 3" key="1">
    <citation type="submission" date="2016-11" db="EMBL/GenBank/DDBJ databases">
        <authorList>
            <person name="Jaros S."/>
            <person name="Januszkiewicz K."/>
            <person name="Wedrychowicz H."/>
        </authorList>
    </citation>
    <scope>NUCLEOTIDE SEQUENCE [LARGE SCALE GENOMIC DNA]</scope>
    <source>
        <strain evidence="2 3">DSM 10068</strain>
    </source>
</reference>
<protein>
    <submittedName>
        <fullName evidence="2">Uncharacterized protein</fullName>
    </submittedName>
</protein>
<proteinExistence type="predicted"/>
<keyword evidence="1" id="KW-0472">Membrane</keyword>
<keyword evidence="1" id="KW-0812">Transmembrane</keyword>
<accession>A0A1M5W440</accession>
<dbReference type="RefSeq" id="WP_159435346.1">
    <property type="nucleotide sequence ID" value="NZ_FQXV01000003.1"/>
</dbReference>
<dbReference type="AlphaFoldDB" id="A0A1M5W440"/>
<evidence type="ECO:0000313" key="2">
    <source>
        <dbReference type="EMBL" id="SHH82247.1"/>
    </source>
</evidence>
<dbReference type="EMBL" id="FQXV01000003">
    <property type="protein sequence ID" value="SHH82247.1"/>
    <property type="molecule type" value="Genomic_DNA"/>
</dbReference>
<keyword evidence="1" id="KW-1133">Transmembrane helix</keyword>
<evidence type="ECO:0000313" key="3">
    <source>
        <dbReference type="Proteomes" id="UP000183995"/>
    </source>
</evidence>